<dbReference type="AlphaFoldDB" id="A0AAD9QQY9"/>
<name>A0AAD9QQY9_ACRCE</name>
<feature type="region of interest" description="Disordered" evidence="1">
    <location>
        <begin position="29"/>
        <end position="89"/>
    </location>
</feature>
<reference evidence="2" key="2">
    <citation type="journal article" date="2023" name="Science">
        <title>Genomic signatures of disease resistance in endangered staghorn corals.</title>
        <authorList>
            <person name="Vollmer S.V."/>
            <person name="Selwyn J.D."/>
            <person name="Despard B.A."/>
            <person name="Roesel C.L."/>
        </authorList>
    </citation>
    <scope>NUCLEOTIDE SEQUENCE</scope>
    <source>
        <strain evidence="2">K2</strain>
    </source>
</reference>
<comment type="caution">
    <text evidence="2">The sequence shown here is derived from an EMBL/GenBank/DDBJ whole genome shotgun (WGS) entry which is preliminary data.</text>
</comment>
<dbReference type="EMBL" id="JARQWQ010000019">
    <property type="protein sequence ID" value="KAK2565740.1"/>
    <property type="molecule type" value="Genomic_DNA"/>
</dbReference>
<gene>
    <name evidence="2" type="ORF">P5673_010918</name>
</gene>
<proteinExistence type="predicted"/>
<evidence type="ECO:0000256" key="1">
    <source>
        <dbReference type="SAM" id="MobiDB-lite"/>
    </source>
</evidence>
<reference evidence="2" key="1">
    <citation type="journal article" date="2023" name="G3 (Bethesda)">
        <title>Whole genome assembly and annotation of the endangered Caribbean coral Acropora cervicornis.</title>
        <authorList>
            <person name="Selwyn J.D."/>
            <person name="Vollmer S.V."/>
        </authorList>
    </citation>
    <scope>NUCLEOTIDE SEQUENCE</scope>
    <source>
        <strain evidence="2">K2</strain>
    </source>
</reference>
<evidence type="ECO:0000313" key="2">
    <source>
        <dbReference type="EMBL" id="KAK2565740.1"/>
    </source>
</evidence>
<evidence type="ECO:0000313" key="3">
    <source>
        <dbReference type="Proteomes" id="UP001249851"/>
    </source>
</evidence>
<sequence length="89" mass="10084">SLLSAKPIPDYLFSDHITVLCDHHRFKSNHDNMAQGLPTLPDDHTLVSPSPSSQIQPSYGREGSQAHQQQYKEKLHSRPYANIPSDRLH</sequence>
<protein>
    <submittedName>
        <fullName evidence="2">Uncharacterized protein</fullName>
    </submittedName>
</protein>
<feature type="compositionally biased region" description="Low complexity" evidence="1">
    <location>
        <begin position="48"/>
        <end position="58"/>
    </location>
</feature>
<feature type="non-terminal residue" evidence="2">
    <location>
        <position position="1"/>
    </location>
</feature>
<accession>A0AAD9QQY9</accession>
<dbReference type="Proteomes" id="UP001249851">
    <property type="component" value="Unassembled WGS sequence"/>
</dbReference>
<keyword evidence="3" id="KW-1185">Reference proteome</keyword>
<organism evidence="2 3">
    <name type="scientific">Acropora cervicornis</name>
    <name type="common">Staghorn coral</name>
    <dbReference type="NCBI Taxonomy" id="6130"/>
    <lineage>
        <taxon>Eukaryota</taxon>
        <taxon>Metazoa</taxon>
        <taxon>Cnidaria</taxon>
        <taxon>Anthozoa</taxon>
        <taxon>Hexacorallia</taxon>
        <taxon>Scleractinia</taxon>
        <taxon>Astrocoeniina</taxon>
        <taxon>Acroporidae</taxon>
        <taxon>Acropora</taxon>
    </lineage>
</organism>